<evidence type="ECO:0000256" key="1">
    <source>
        <dbReference type="SAM" id="Phobius"/>
    </source>
</evidence>
<gene>
    <name evidence="2" type="ORF">P7K49_012604</name>
</gene>
<comment type="caution">
    <text evidence="2">The sequence shown here is derived from an EMBL/GenBank/DDBJ whole genome shotgun (WGS) entry which is preliminary data.</text>
</comment>
<keyword evidence="1" id="KW-1133">Transmembrane helix</keyword>
<evidence type="ECO:0000313" key="2">
    <source>
        <dbReference type="EMBL" id="KAK2107439.1"/>
    </source>
</evidence>
<protein>
    <submittedName>
        <fullName evidence="2">Uncharacterized protein</fullName>
    </submittedName>
</protein>
<organism evidence="2 3">
    <name type="scientific">Saguinus oedipus</name>
    <name type="common">Cotton-top tamarin</name>
    <name type="synonym">Oedipomidas oedipus</name>
    <dbReference type="NCBI Taxonomy" id="9490"/>
    <lineage>
        <taxon>Eukaryota</taxon>
        <taxon>Metazoa</taxon>
        <taxon>Chordata</taxon>
        <taxon>Craniata</taxon>
        <taxon>Vertebrata</taxon>
        <taxon>Euteleostomi</taxon>
        <taxon>Mammalia</taxon>
        <taxon>Eutheria</taxon>
        <taxon>Euarchontoglires</taxon>
        <taxon>Primates</taxon>
        <taxon>Haplorrhini</taxon>
        <taxon>Platyrrhini</taxon>
        <taxon>Cebidae</taxon>
        <taxon>Callitrichinae</taxon>
        <taxon>Saguinus</taxon>
    </lineage>
</organism>
<feature type="transmembrane region" description="Helical" evidence="1">
    <location>
        <begin position="39"/>
        <end position="61"/>
    </location>
</feature>
<dbReference type="EMBL" id="JASSZA010000006">
    <property type="protein sequence ID" value="KAK2107439.1"/>
    <property type="molecule type" value="Genomic_DNA"/>
</dbReference>
<sequence>MLAIKGRAVELELISNSAGIETLQVVGESAVPIKSLMRGWFTVVLGAQLLVGLCANVLAYWGHRHKLPSPPWLPRALESGSLSIQYTAFLQQLSREGEPGDLAGVI</sequence>
<reference evidence="2 3" key="1">
    <citation type="submission" date="2023-05" db="EMBL/GenBank/DDBJ databases">
        <title>B98-5 Cell Line De Novo Hybrid Assembly: An Optical Mapping Approach.</title>
        <authorList>
            <person name="Kananen K."/>
            <person name="Auerbach J.A."/>
            <person name="Kautto E."/>
            <person name="Blachly J.S."/>
        </authorList>
    </citation>
    <scope>NUCLEOTIDE SEQUENCE [LARGE SCALE GENOMIC DNA]</scope>
    <source>
        <strain evidence="2">B95-8</strain>
        <tissue evidence="2">Cell line</tissue>
    </source>
</reference>
<keyword evidence="1" id="KW-0472">Membrane</keyword>
<keyword evidence="1" id="KW-0812">Transmembrane</keyword>
<proteinExistence type="predicted"/>
<accession>A0ABQ9VEY1</accession>
<dbReference type="Proteomes" id="UP001266305">
    <property type="component" value="Unassembled WGS sequence"/>
</dbReference>
<evidence type="ECO:0000313" key="3">
    <source>
        <dbReference type="Proteomes" id="UP001266305"/>
    </source>
</evidence>
<name>A0ABQ9VEY1_SAGOE</name>
<keyword evidence="3" id="KW-1185">Reference proteome</keyword>